<dbReference type="Pfam" id="PF19407">
    <property type="entry name" value="DUF5979"/>
    <property type="match status" value="8"/>
</dbReference>
<evidence type="ECO:0000256" key="6">
    <source>
        <dbReference type="SAM" id="MobiDB-lite"/>
    </source>
</evidence>
<evidence type="ECO:0000256" key="2">
    <source>
        <dbReference type="ARBA" id="ARBA00022512"/>
    </source>
</evidence>
<feature type="transmembrane region" description="Helical" evidence="7">
    <location>
        <begin position="2164"/>
        <end position="2183"/>
    </location>
</feature>
<dbReference type="Pfam" id="PF17210">
    <property type="entry name" value="SdrD_B"/>
    <property type="match status" value="1"/>
</dbReference>
<dbReference type="InterPro" id="IPR019931">
    <property type="entry name" value="LPXTG_anchor"/>
</dbReference>
<dbReference type="RefSeq" id="WP_146325613.1">
    <property type="nucleotide sequence ID" value="NZ_BAABLR010000023.1"/>
</dbReference>
<evidence type="ECO:0000313" key="11">
    <source>
        <dbReference type="Proteomes" id="UP000320791"/>
    </source>
</evidence>
<dbReference type="GO" id="GO:0005576">
    <property type="term" value="C:extracellular region"/>
    <property type="evidence" value="ECO:0007669"/>
    <property type="project" value="UniProtKB-SubCell"/>
</dbReference>
<keyword evidence="3" id="KW-0964">Secreted</keyword>
<feature type="compositionally biased region" description="Polar residues" evidence="6">
    <location>
        <begin position="1208"/>
        <end position="1227"/>
    </location>
</feature>
<evidence type="ECO:0000256" key="1">
    <source>
        <dbReference type="ARBA" id="ARBA00004613"/>
    </source>
</evidence>
<evidence type="ECO:0000259" key="9">
    <source>
        <dbReference type="PROSITE" id="PS50847"/>
    </source>
</evidence>
<dbReference type="OrthoDB" id="9773411at2"/>
<comment type="subcellular location">
    <subcellularLocation>
        <location evidence="1">Secreted</location>
    </subcellularLocation>
</comment>
<dbReference type="InterPro" id="IPR013783">
    <property type="entry name" value="Ig-like_fold"/>
</dbReference>
<accession>A0A5C5TW70</accession>
<dbReference type="Gene3D" id="2.60.40.10">
    <property type="entry name" value="Immunoglobulins"/>
    <property type="match status" value="1"/>
</dbReference>
<evidence type="ECO:0000313" key="10">
    <source>
        <dbReference type="EMBL" id="TWT17779.1"/>
    </source>
</evidence>
<feature type="region of interest" description="Disordered" evidence="6">
    <location>
        <begin position="1208"/>
        <end position="1238"/>
    </location>
</feature>
<keyword evidence="7" id="KW-0472">Membrane</keyword>
<reference evidence="10 11" key="1">
    <citation type="submission" date="2019-08" db="EMBL/GenBank/DDBJ databases">
        <authorList>
            <person name="Lei W."/>
        </authorList>
    </citation>
    <scope>NUCLEOTIDE SEQUENCE [LARGE SCALE GENOMIC DNA]</scope>
    <source>
        <strain evidence="10 11">CCUG 58627</strain>
    </source>
</reference>
<comment type="caution">
    <text evidence="10">The sequence shown here is derived from an EMBL/GenBank/DDBJ whole genome shotgun (WGS) entry which is preliminary data.</text>
</comment>
<dbReference type="InterPro" id="IPR046022">
    <property type="entry name" value="DUF5979"/>
</dbReference>
<protein>
    <submittedName>
        <fullName evidence="10">LPXTG cell wall anchor domain-containing protein</fullName>
    </submittedName>
</protein>
<keyword evidence="7" id="KW-1133">Transmembrane helix</keyword>
<dbReference type="GO" id="GO:0005975">
    <property type="term" value="P:carbohydrate metabolic process"/>
    <property type="evidence" value="ECO:0007669"/>
    <property type="project" value="UniProtKB-ARBA"/>
</dbReference>
<keyword evidence="4 8" id="KW-0732">Signal</keyword>
<keyword evidence="5" id="KW-0572">Peptidoglycan-anchor</keyword>
<evidence type="ECO:0000256" key="8">
    <source>
        <dbReference type="SAM" id="SignalP"/>
    </source>
</evidence>
<feature type="signal peptide" evidence="8">
    <location>
        <begin position="1"/>
        <end position="30"/>
    </location>
</feature>
<keyword evidence="2" id="KW-0134">Cell wall</keyword>
<evidence type="ECO:0000256" key="4">
    <source>
        <dbReference type="ARBA" id="ARBA00022729"/>
    </source>
</evidence>
<evidence type="ECO:0000256" key="5">
    <source>
        <dbReference type="ARBA" id="ARBA00023088"/>
    </source>
</evidence>
<organism evidence="10 11">
    <name type="scientific">Corynebacterium canis</name>
    <dbReference type="NCBI Taxonomy" id="679663"/>
    <lineage>
        <taxon>Bacteria</taxon>
        <taxon>Bacillati</taxon>
        <taxon>Actinomycetota</taxon>
        <taxon>Actinomycetes</taxon>
        <taxon>Mycobacteriales</taxon>
        <taxon>Corynebacteriaceae</taxon>
        <taxon>Corynebacterium</taxon>
    </lineage>
</organism>
<keyword evidence="7" id="KW-0812">Transmembrane</keyword>
<dbReference type="Proteomes" id="UP000320791">
    <property type="component" value="Unassembled WGS sequence"/>
</dbReference>
<feature type="chain" id="PRO_5023031530" evidence="8">
    <location>
        <begin position="31"/>
        <end position="2188"/>
    </location>
</feature>
<evidence type="ECO:0000256" key="3">
    <source>
        <dbReference type="ARBA" id="ARBA00022525"/>
    </source>
</evidence>
<dbReference type="SUPFAM" id="SSF117074">
    <property type="entry name" value="Hypothetical protein PA1324"/>
    <property type="match status" value="1"/>
</dbReference>
<name>A0A5C5TW70_9CORY</name>
<evidence type="ECO:0000256" key="7">
    <source>
        <dbReference type="SAM" id="Phobius"/>
    </source>
</evidence>
<keyword evidence="11" id="KW-1185">Reference proteome</keyword>
<dbReference type="EMBL" id="VOHM01000038">
    <property type="protein sequence ID" value="TWT17779.1"/>
    <property type="molecule type" value="Genomic_DNA"/>
</dbReference>
<proteinExistence type="predicted"/>
<dbReference type="PROSITE" id="PS50847">
    <property type="entry name" value="GRAM_POS_ANCHORING"/>
    <property type="match status" value="1"/>
</dbReference>
<feature type="domain" description="Gram-positive cocci surface proteins LPxTG" evidence="9">
    <location>
        <begin position="2156"/>
        <end position="2188"/>
    </location>
</feature>
<dbReference type="InterPro" id="IPR033764">
    <property type="entry name" value="Sdr_B"/>
</dbReference>
<sequence length="2188" mass="230672">MKRYRRFWQLPATVVAALGLVIGGAPPAAADDTTTSQATSATPTPSQTSEAPEPSASSTPSTTDAGDPEPPGEPGNLDPTPVPNPIAGTNLSYSVKVLSDGTVDFDSDDSAGNDSGPKNGIVRVNDTVTYRLNFAVNEGQGSNSTFTLSLPKGMEFDSLPSVCLSGNISPSSAGEPSLPLSASSVDELKEQTLTCNVGTLSADSKVIDITARVLGYVHNGTELKPTKATLKVDGSPEYVVPEDELPEVTASARLKWDISMNSIALEEDKGYFYGPATEPCPWDKARVCKRSGLNLLISAPTSGKGAMPAIGDFTATADLSFETMYPQLSSAQLEKANGDKDKYGSRIVYVGGYYSAPGPKIGITDQGLLHTPTNAVRDSGAITFDKDKVAEPVEFRVSGADMSLRTYPSHALRPDNTPIPGNRAYAVSHYFSVYTPVDTIREFGVEKDGVRTLHTTYRYTELDMNGFTSNDHLNLAGQDAFNDYRTATPNITTKGSLNKAFTGVPGAERNMAPVEFSPGYASRGEGPPGGATIRSGGITVAPSQEVLSQLLVVGSRSEDPIDKTVVLCDSWDNSRLHLHAKDVPASAYPGTTFQSIPSNGAPVWVSGYNNVKSGDGTRWATSAAEAPQLTVQYSAKPGGAEAASQCGDDNGPWFDDPAAVPGNDAALLAKGIYTGVGRVRVHAVLPGPVANTVSAGSGVTMVLSINHRVSETNNNVGDIVPNWAAMKAIDAVIPDVNAALQDPTAWSNSGYVPDKHQGSPGDRLIVALAQARVDKKVRRGTDGEFTDTPPQVNGGGTVDSATGQIVPPDTVQFRLTPSLTSGALTTGILKEYWVEDCVPTSLDYESAEPRPAIVQKVAKKDGSDTEVVLPDGAKITGCKADETYIRWVYPQQEVNRPMDPIILTTKVSPLAQAGVYKNTVLVWAEGDQSDVKQRLDSAEVQINNLGGIKLDKVALTPEVQVNRTGQQHHELNKWQVSLVNTVPPGDDAPVENPDIIDVLPKNGEADSNFNGSLSFVSAKVVNGGDKVRIQYTKDPDVKLDPRDQGSTVWCDAPTSNDEGCPKELAEVTGLRIQRPGKFVSSDKITVEVAMKGEGNAKGDVYVNRAFAVAQGLQFPVGPIVRPERVVESSIGDYTWWDINRNGIQDDFGGAPEKPAPGVTVKLEGTDDLGNKVALETTTNDAGRYLFSTLRASDAKGYKITFAGKGKLTTQKAPGSNVDNDSNANPDTGESDPVVLPPNTENLSVDAGFTATGSLVFTKLLKGQGVDKYAPGDELEFDVRCVLDGQEVLQKTLTMTVPKGKTEITADPIKDIPAGAVCTVTETKGGNSDPGTPPSTSVEIEFDSETGTGNEEQIALTNNYSAGVIRIAKKLTGEPQAIEDAKTRNFVFDVTCKLADDQPPVLHIQGVTVTGENSVEVKGEDGNPAKLPKGAKCWAAETDAAGAIATTIDHHDFASGALIDPANPEELAEITITATNTVEIPRVPFKVSKVLVANGSTGSDEFGINYQCSAPGRDAAGAEVPADGSVKVTAGTDVLVGDFPVGTECELTAEAHQDRKGYTLTIDLGDKAQVAAPGLTLVATNTYVRDLGGFEVTKVVGGDDADAAKDKKFLIDYECFDPIVGGGSMSGSIPVSVAGGPARVTGIPTGWECSLSEDEKSAERPNYTSTKRVVEPSRLVIPDKPDTPDANNLVSVTVTNEYSRDHGSFAVTKKVTGDDADTFRDKVFKVNYTCGEQSGVVEVKGDGVAVPGPRVPTGTKCVLSEDLASATADNYAVAPLVTPAEFVVSEKDSVTAVQVTNEFKRDKGGLALTKQVTGDAATLAPKEFTFEYTCTGLPAGETRQAKVTPGKVTQITDLPTGKCTITELAADVAQTDRVTLLSVNGGNAVDGNSVEVDVEKQQTVSVHAENEYTAHRAKFEISKVVNADVDPAGIIADNVYEFTYKCENRGTFEGSLFVRADGKPVASPELPTGSKCTVEEVASSAAHSGFDVVTPKPFEFTLGEKDSVHKIEAVNNYTRHRGTFSLAKVVKSVVQTGGGSYTFSYECTDGTKGDLVVPGDGKAVASNANIEVGASCRVWEDVEKAQRPGLLLRPAGDMTFTIDSKGQHVELTAVNTYTPPVVPFIPLIPIVPPLNPVVPGSAPPPASGNILTQIVEKGGQLAKTGVSGMVLPLAGLALILIAGGVVLVRRKKD</sequence>
<gene>
    <name evidence="10" type="ORF">FRX94_12150</name>
</gene>
<feature type="region of interest" description="Disordered" evidence="6">
    <location>
        <begin position="28"/>
        <end position="89"/>
    </location>
</feature>
<feature type="compositionally biased region" description="Low complexity" evidence="6">
    <location>
        <begin position="28"/>
        <end position="65"/>
    </location>
</feature>
<dbReference type="NCBIfam" id="TIGR01167">
    <property type="entry name" value="LPXTG_anchor"/>
    <property type="match status" value="1"/>
</dbReference>